<dbReference type="EMBL" id="CAMGYJ010000005">
    <property type="protein sequence ID" value="CAI0417527.1"/>
    <property type="molecule type" value="Genomic_DNA"/>
</dbReference>
<keyword evidence="2" id="KW-0812">Transmembrane</keyword>
<comment type="caution">
    <text evidence="4">The sequence shown here is derived from an EMBL/GenBank/DDBJ whole genome shotgun (WGS) entry which is preliminary data.</text>
</comment>
<dbReference type="Pfam" id="PF00855">
    <property type="entry name" value="PWWP"/>
    <property type="match status" value="1"/>
</dbReference>
<dbReference type="InterPro" id="IPR000313">
    <property type="entry name" value="PWWP_dom"/>
</dbReference>
<gene>
    <name evidence="4" type="ORF">LITE_LOCUS17335</name>
</gene>
<dbReference type="PROSITE" id="PS50812">
    <property type="entry name" value="PWWP"/>
    <property type="match status" value="1"/>
</dbReference>
<evidence type="ECO:0000256" key="1">
    <source>
        <dbReference type="SAM" id="MobiDB-lite"/>
    </source>
</evidence>
<reference evidence="4" key="1">
    <citation type="submission" date="2022-08" db="EMBL/GenBank/DDBJ databases">
        <authorList>
            <person name="Gutierrez-Valencia J."/>
        </authorList>
    </citation>
    <scope>NUCLEOTIDE SEQUENCE</scope>
</reference>
<feature type="region of interest" description="Disordered" evidence="1">
    <location>
        <begin position="1"/>
        <end position="28"/>
    </location>
</feature>
<evidence type="ECO:0000313" key="5">
    <source>
        <dbReference type="Proteomes" id="UP001154282"/>
    </source>
</evidence>
<evidence type="ECO:0000259" key="3">
    <source>
        <dbReference type="PROSITE" id="PS50812"/>
    </source>
</evidence>
<evidence type="ECO:0000313" key="4">
    <source>
        <dbReference type="EMBL" id="CAI0417527.1"/>
    </source>
</evidence>
<proteinExistence type="predicted"/>
<dbReference type="AlphaFoldDB" id="A0AAV0K725"/>
<keyword evidence="2" id="KW-1133">Transmembrane helix</keyword>
<protein>
    <recommendedName>
        <fullName evidence="3">PWWP domain-containing protein</fullName>
    </recommendedName>
</protein>
<feature type="domain" description="PWWP" evidence="3">
    <location>
        <begin position="33"/>
        <end position="82"/>
    </location>
</feature>
<dbReference type="Proteomes" id="UP001154282">
    <property type="component" value="Unassembled WGS sequence"/>
</dbReference>
<organism evidence="4 5">
    <name type="scientific">Linum tenue</name>
    <dbReference type="NCBI Taxonomy" id="586396"/>
    <lineage>
        <taxon>Eukaryota</taxon>
        <taxon>Viridiplantae</taxon>
        <taxon>Streptophyta</taxon>
        <taxon>Embryophyta</taxon>
        <taxon>Tracheophyta</taxon>
        <taxon>Spermatophyta</taxon>
        <taxon>Magnoliopsida</taxon>
        <taxon>eudicotyledons</taxon>
        <taxon>Gunneridae</taxon>
        <taxon>Pentapetalae</taxon>
        <taxon>rosids</taxon>
        <taxon>fabids</taxon>
        <taxon>Malpighiales</taxon>
        <taxon>Linaceae</taxon>
        <taxon>Linum</taxon>
    </lineage>
</organism>
<name>A0AAV0K725_9ROSI</name>
<keyword evidence="5" id="KW-1185">Reference proteome</keyword>
<evidence type="ECO:0000256" key="2">
    <source>
        <dbReference type="SAM" id="Phobius"/>
    </source>
</evidence>
<feature type="transmembrane region" description="Helical" evidence="2">
    <location>
        <begin position="82"/>
        <end position="103"/>
    </location>
</feature>
<accession>A0AAV0K725</accession>
<sequence length="112" mass="12375">MKGGKHQETSRGQEKEDHGTVEGDVAKLSEGKPGDVIWTKLSGRTWWPGLVLDEDAVGRRNKRGKRSERDVLVRLYGSSKQYVASVFITSLLSVSSIISVQIINSSTPCLQF</sequence>
<dbReference type="Gene3D" id="2.30.30.140">
    <property type="match status" value="1"/>
</dbReference>
<keyword evidence="2" id="KW-0472">Membrane</keyword>
<dbReference type="CDD" id="cd05162">
    <property type="entry name" value="PWWP"/>
    <property type="match status" value="1"/>
</dbReference>
<dbReference type="SUPFAM" id="SSF63748">
    <property type="entry name" value="Tudor/PWWP/MBT"/>
    <property type="match status" value="1"/>
</dbReference>